<dbReference type="EMBL" id="PDKV01000002">
    <property type="protein sequence ID" value="PIB80688.1"/>
    <property type="molecule type" value="Genomic_DNA"/>
</dbReference>
<dbReference type="Pfam" id="PF13360">
    <property type="entry name" value="PQQ_2"/>
    <property type="match status" value="1"/>
</dbReference>
<comment type="caution">
    <text evidence="2">The sequence shown here is derived from an EMBL/GenBank/DDBJ whole genome shotgun (WGS) entry which is preliminary data.</text>
</comment>
<dbReference type="PANTHER" id="PTHR34512:SF30">
    <property type="entry name" value="OUTER MEMBRANE PROTEIN ASSEMBLY FACTOR BAMB"/>
    <property type="match status" value="1"/>
</dbReference>
<dbReference type="EMBL" id="LQOM01000016">
    <property type="protein sequence ID" value="ORV18295.1"/>
    <property type="molecule type" value="Genomic_DNA"/>
</dbReference>
<dbReference type="InterPro" id="IPR011047">
    <property type="entry name" value="Quinoprotein_ADH-like_sf"/>
</dbReference>
<dbReference type="PANTHER" id="PTHR34512">
    <property type="entry name" value="CELL SURFACE PROTEIN"/>
    <property type="match status" value="1"/>
</dbReference>
<evidence type="ECO:0000313" key="4">
    <source>
        <dbReference type="Proteomes" id="UP000193907"/>
    </source>
</evidence>
<feature type="domain" description="Pyrrolo-quinoline quinone repeat" evidence="1">
    <location>
        <begin position="254"/>
        <end position="393"/>
    </location>
</feature>
<evidence type="ECO:0000313" key="3">
    <source>
        <dbReference type="EMBL" id="PIB80688.1"/>
    </source>
</evidence>
<name>A0A1X1RVE9_MYCCE</name>
<dbReference type="Proteomes" id="UP000230971">
    <property type="component" value="Unassembled WGS sequence"/>
</dbReference>
<accession>A0A1X1RVE9</accession>
<dbReference type="RefSeq" id="WP_085167781.1">
    <property type="nucleotide sequence ID" value="NZ_LQOM01000016.1"/>
</dbReference>
<dbReference type="OrthoDB" id="6189277at2"/>
<gene>
    <name evidence="2" type="ORF">AWB95_04985</name>
    <name evidence="3" type="ORF">CQY23_03560</name>
</gene>
<sequence length="421" mass="43767">MNTLAAVVCLTLAGCRNTDSWVEAAPAPGWPAQYGDASNTSYTATTGATALKLGWTRSVKGSLAAAPALSGRGWMALNAQTPGGCSLMEWENDDNGRQRWCVRLVQGGGFAGPLFDGFDNVYVGQPGAMMSFPPTQWTRWRAPVIGMPSTPRILKDGQLLVITHLGQVLVFDAHRGTVVGSPLDLVEGVDPTDPTRGLSDCAPARSGCPVAAAPAFSGANGTVVLGLWEPGANAAVLVGLKYHPGQNPLLTLEWTSDAVAAGVLASPVLSADGSTVYVNGRDQRLWALHAADGKPKWSVPLKFLAQTPPTLTPGGLIVSGGGPDTQLVAFKDAGDHAELVWRRDDVNPLSTSSLAGTGVGYTVAKAERGMSLLVFDPGDGHTLNSYPLPEATGYPVGVSVGHDRRVVAATSDGQVYSYSPA</sequence>
<dbReference type="InterPro" id="IPR015943">
    <property type="entry name" value="WD40/YVTN_repeat-like_dom_sf"/>
</dbReference>
<protein>
    <submittedName>
        <fullName evidence="2">Pyrrolo-quinoline quinone</fullName>
    </submittedName>
</protein>
<evidence type="ECO:0000259" key="1">
    <source>
        <dbReference type="Pfam" id="PF13360"/>
    </source>
</evidence>
<evidence type="ECO:0000313" key="5">
    <source>
        <dbReference type="Proteomes" id="UP000230971"/>
    </source>
</evidence>
<keyword evidence="4" id="KW-1185">Reference proteome</keyword>
<dbReference type="Gene3D" id="2.130.10.10">
    <property type="entry name" value="YVTN repeat-like/Quinoprotein amine dehydrogenase"/>
    <property type="match status" value="1"/>
</dbReference>
<dbReference type="InterPro" id="IPR002372">
    <property type="entry name" value="PQQ_rpt_dom"/>
</dbReference>
<reference evidence="3 5" key="2">
    <citation type="journal article" date="2017" name="Infect. Genet. Evol.">
        <title>The new phylogeny of the genus Mycobacterium: The old and the news.</title>
        <authorList>
            <person name="Tortoli E."/>
            <person name="Fedrizzi T."/>
            <person name="Meehan C.J."/>
            <person name="Trovato A."/>
            <person name="Grottola A."/>
            <person name="Giacobazzi E."/>
            <person name="Serpini G.F."/>
            <person name="Tagliazucchi S."/>
            <person name="Fabio A."/>
            <person name="Bettua C."/>
            <person name="Bertorelli R."/>
            <person name="Frascaro F."/>
            <person name="De Sanctis V."/>
            <person name="Pecorari M."/>
            <person name="Jousson O."/>
            <person name="Segata N."/>
            <person name="Cirillo D.M."/>
        </authorList>
    </citation>
    <scope>NUCLEOTIDE SEQUENCE [LARGE SCALE GENOMIC DNA]</scope>
    <source>
        <strain evidence="3 5">NCTC 12882</strain>
    </source>
</reference>
<dbReference type="STRING" id="28045.AWB95_04985"/>
<evidence type="ECO:0000313" key="2">
    <source>
        <dbReference type="EMBL" id="ORV18295.1"/>
    </source>
</evidence>
<reference evidence="2 4" key="1">
    <citation type="submission" date="2016-01" db="EMBL/GenBank/DDBJ databases">
        <title>The new phylogeny of the genus Mycobacterium.</title>
        <authorList>
            <person name="Tarcisio F."/>
            <person name="Conor M."/>
            <person name="Antonella G."/>
            <person name="Elisabetta G."/>
            <person name="Giulia F.S."/>
            <person name="Sara T."/>
            <person name="Anna F."/>
            <person name="Clotilde B."/>
            <person name="Roberto B."/>
            <person name="Veronica D.S."/>
            <person name="Fabio R."/>
            <person name="Monica P."/>
            <person name="Olivier J."/>
            <person name="Enrico T."/>
            <person name="Nicola S."/>
        </authorList>
    </citation>
    <scope>NUCLEOTIDE SEQUENCE [LARGE SCALE GENOMIC DNA]</scope>
    <source>
        <strain evidence="2 4">DSM 44243</strain>
    </source>
</reference>
<dbReference type="AlphaFoldDB" id="A0A1X1RVE9"/>
<organism evidence="2 4">
    <name type="scientific">Mycobacterium celatum</name>
    <dbReference type="NCBI Taxonomy" id="28045"/>
    <lineage>
        <taxon>Bacteria</taxon>
        <taxon>Bacillati</taxon>
        <taxon>Actinomycetota</taxon>
        <taxon>Actinomycetes</taxon>
        <taxon>Mycobacteriales</taxon>
        <taxon>Mycobacteriaceae</taxon>
        <taxon>Mycobacterium</taxon>
    </lineage>
</organism>
<dbReference type="Proteomes" id="UP000193907">
    <property type="component" value="Unassembled WGS sequence"/>
</dbReference>
<proteinExistence type="predicted"/>
<dbReference type="SUPFAM" id="SSF50998">
    <property type="entry name" value="Quinoprotein alcohol dehydrogenase-like"/>
    <property type="match status" value="1"/>
</dbReference>